<evidence type="ECO:0000256" key="13">
    <source>
        <dbReference type="ARBA" id="ARBA00048679"/>
    </source>
</evidence>
<dbReference type="GO" id="GO:0005524">
    <property type="term" value="F:ATP binding"/>
    <property type="evidence" value="ECO:0007669"/>
    <property type="project" value="UniProtKB-UniRule"/>
</dbReference>
<feature type="compositionally biased region" description="Polar residues" evidence="15">
    <location>
        <begin position="184"/>
        <end position="205"/>
    </location>
</feature>
<dbReference type="STRING" id="43335.A0A4U5QA10"/>
<dbReference type="PROSITE" id="PS50011">
    <property type="entry name" value="PROTEIN_KINASE_DOM"/>
    <property type="match status" value="1"/>
</dbReference>
<dbReference type="InterPro" id="IPR000719">
    <property type="entry name" value="Prot_kinase_dom"/>
</dbReference>
<protein>
    <recommendedName>
        <fullName evidence="2">non-specific serine/threonine protein kinase</fullName>
        <ecNumber evidence="2">2.7.11.1</ecNumber>
    </recommendedName>
</protein>
<comment type="subcellular location">
    <subcellularLocation>
        <location evidence="1">Cell membrane</location>
        <topology evidence="1">Single-pass membrane protein</topology>
    </subcellularLocation>
</comment>
<evidence type="ECO:0000256" key="16">
    <source>
        <dbReference type="SAM" id="Phobius"/>
    </source>
</evidence>
<keyword evidence="3" id="KW-1003">Cell membrane</keyword>
<evidence type="ECO:0000256" key="3">
    <source>
        <dbReference type="ARBA" id="ARBA00022475"/>
    </source>
</evidence>
<dbReference type="PANTHER" id="PTHR47982:SF44">
    <property type="entry name" value="PROLINE-RICH RECEPTOR-LIKE PROTEIN KINASE PERK13-RELATED"/>
    <property type="match status" value="1"/>
</dbReference>
<evidence type="ECO:0000256" key="1">
    <source>
        <dbReference type="ARBA" id="ARBA00004162"/>
    </source>
</evidence>
<evidence type="ECO:0000256" key="7">
    <source>
        <dbReference type="ARBA" id="ARBA00022741"/>
    </source>
</evidence>
<organism evidence="18">
    <name type="scientific">Populus alba</name>
    <name type="common">White poplar</name>
    <dbReference type="NCBI Taxonomy" id="43335"/>
    <lineage>
        <taxon>Eukaryota</taxon>
        <taxon>Viridiplantae</taxon>
        <taxon>Streptophyta</taxon>
        <taxon>Embryophyta</taxon>
        <taxon>Tracheophyta</taxon>
        <taxon>Spermatophyta</taxon>
        <taxon>Magnoliopsida</taxon>
        <taxon>eudicotyledons</taxon>
        <taxon>Gunneridae</taxon>
        <taxon>Pentapetalae</taxon>
        <taxon>rosids</taxon>
        <taxon>fabids</taxon>
        <taxon>Malpighiales</taxon>
        <taxon>Salicaceae</taxon>
        <taxon>Saliceae</taxon>
        <taxon>Populus</taxon>
    </lineage>
</organism>
<name>A0A4U5QA10_POPAL</name>
<accession>A0A4U5QA10</accession>
<comment type="catalytic activity">
    <reaction evidence="12">
        <text>L-threonyl-[protein] + ATP = O-phospho-L-threonyl-[protein] + ADP + H(+)</text>
        <dbReference type="Rhea" id="RHEA:46608"/>
        <dbReference type="Rhea" id="RHEA-COMP:11060"/>
        <dbReference type="Rhea" id="RHEA-COMP:11605"/>
        <dbReference type="ChEBI" id="CHEBI:15378"/>
        <dbReference type="ChEBI" id="CHEBI:30013"/>
        <dbReference type="ChEBI" id="CHEBI:30616"/>
        <dbReference type="ChEBI" id="CHEBI:61977"/>
        <dbReference type="ChEBI" id="CHEBI:456216"/>
        <dbReference type="EC" id="2.7.11.1"/>
    </reaction>
</comment>
<feature type="binding site" evidence="14">
    <location>
        <position position="403"/>
    </location>
    <ligand>
        <name>ATP</name>
        <dbReference type="ChEBI" id="CHEBI:30616"/>
    </ligand>
</feature>
<dbReference type="InterPro" id="IPR047117">
    <property type="entry name" value="PERK1-13-like"/>
</dbReference>
<keyword evidence="9 14" id="KW-0067">ATP-binding</keyword>
<dbReference type="PROSITE" id="PS00108">
    <property type="entry name" value="PROTEIN_KINASE_ST"/>
    <property type="match status" value="1"/>
</dbReference>
<dbReference type="PANTHER" id="PTHR47982">
    <property type="entry name" value="PROLINE-RICH RECEPTOR-LIKE PROTEIN KINASE PERK4"/>
    <property type="match status" value="1"/>
</dbReference>
<feature type="compositionally biased region" description="Pro residues" evidence="15">
    <location>
        <begin position="144"/>
        <end position="164"/>
    </location>
</feature>
<dbReference type="EMBL" id="RCHU01000425">
    <property type="protein sequence ID" value="TKS05627.1"/>
    <property type="molecule type" value="Genomic_DNA"/>
</dbReference>
<dbReference type="Gene3D" id="1.10.510.10">
    <property type="entry name" value="Transferase(Phosphotransferase) domain 1"/>
    <property type="match status" value="1"/>
</dbReference>
<evidence type="ECO:0000256" key="2">
    <source>
        <dbReference type="ARBA" id="ARBA00012513"/>
    </source>
</evidence>
<gene>
    <name evidence="18" type="ORF">D5086_0000131020</name>
</gene>
<feature type="compositionally biased region" description="Low complexity" evidence="15">
    <location>
        <begin position="1"/>
        <end position="17"/>
    </location>
</feature>
<dbReference type="FunFam" id="3.30.200.20:FF:000212">
    <property type="entry name" value="Proline-rich receptor-like protein kinase PERK8"/>
    <property type="match status" value="1"/>
</dbReference>
<dbReference type="GO" id="GO:0005886">
    <property type="term" value="C:plasma membrane"/>
    <property type="evidence" value="ECO:0007669"/>
    <property type="project" value="UniProtKB-SubCell"/>
</dbReference>
<feature type="compositionally biased region" description="Polar residues" evidence="15">
    <location>
        <begin position="22"/>
        <end position="36"/>
    </location>
</feature>
<dbReference type="GO" id="GO:0004674">
    <property type="term" value="F:protein serine/threonine kinase activity"/>
    <property type="evidence" value="ECO:0007669"/>
    <property type="project" value="UniProtKB-KW"/>
</dbReference>
<feature type="domain" description="Protein kinase" evidence="17">
    <location>
        <begin position="375"/>
        <end position="636"/>
    </location>
</feature>
<feature type="compositionally biased region" description="Polar residues" evidence="15">
    <location>
        <begin position="224"/>
        <end position="238"/>
    </location>
</feature>
<dbReference type="InterPro" id="IPR011009">
    <property type="entry name" value="Kinase-like_dom_sf"/>
</dbReference>
<evidence type="ECO:0000256" key="9">
    <source>
        <dbReference type="ARBA" id="ARBA00022840"/>
    </source>
</evidence>
<evidence type="ECO:0000259" key="17">
    <source>
        <dbReference type="PROSITE" id="PS50011"/>
    </source>
</evidence>
<feature type="compositionally biased region" description="Pro residues" evidence="15">
    <location>
        <begin position="64"/>
        <end position="100"/>
    </location>
</feature>
<keyword evidence="5" id="KW-0808">Transferase</keyword>
<evidence type="ECO:0000256" key="8">
    <source>
        <dbReference type="ARBA" id="ARBA00022777"/>
    </source>
</evidence>
<dbReference type="Pfam" id="PF07714">
    <property type="entry name" value="PK_Tyr_Ser-Thr"/>
    <property type="match status" value="1"/>
</dbReference>
<evidence type="ECO:0000256" key="10">
    <source>
        <dbReference type="ARBA" id="ARBA00022989"/>
    </source>
</evidence>
<dbReference type="PROSITE" id="PS00107">
    <property type="entry name" value="PROTEIN_KINASE_ATP"/>
    <property type="match status" value="1"/>
</dbReference>
<dbReference type="AlphaFoldDB" id="A0A4U5QA10"/>
<feature type="region of interest" description="Disordered" evidence="15">
    <location>
        <begin position="679"/>
        <end position="720"/>
    </location>
</feature>
<keyword evidence="4" id="KW-0723">Serine/threonine-protein kinase</keyword>
<dbReference type="FunFam" id="1.10.510.10:FF:001424">
    <property type="entry name" value="Protein kinase superfamily protein"/>
    <property type="match status" value="1"/>
</dbReference>
<dbReference type="InterPro" id="IPR001245">
    <property type="entry name" value="Ser-Thr/Tyr_kinase_cat_dom"/>
</dbReference>
<evidence type="ECO:0000256" key="11">
    <source>
        <dbReference type="ARBA" id="ARBA00023136"/>
    </source>
</evidence>
<keyword evidence="7 14" id="KW-0547">Nucleotide-binding</keyword>
<evidence type="ECO:0000256" key="4">
    <source>
        <dbReference type="ARBA" id="ARBA00022527"/>
    </source>
</evidence>
<dbReference type="SUPFAM" id="SSF56112">
    <property type="entry name" value="Protein kinase-like (PK-like)"/>
    <property type="match status" value="1"/>
</dbReference>
<dbReference type="InterPro" id="IPR017441">
    <property type="entry name" value="Protein_kinase_ATP_BS"/>
</dbReference>
<dbReference type="EC" id="2.7.11.1" evidence="2"/>
<evidence type="ECO:0000313" key="18">
    <source>
        <dbReference type="EMBL" id="TKS05627.1"/>
    </source>
</evidence>
<feature type="region of interest" description="Disordered" evidence="15">
    <location>
        <begin position="312"/>
        <end position="345"/>
    </location>
</feature>
<evidence type="ECO:0000256" key="6">
    <source>
        <dbReference type="ARBA" id="ARBA00022692"/>
    </source>
</evidence>
<feature type="region of interest" description="Disordered" evidence="15">
    <location>
        <begin position="1"/>
        <end position="250"/>
    </location>
</feature>
<comment type="caution">
    <text evidence="18">The sequence shown here is derived from an EMBL/GenBank/DDBJ whole genome shotgun (WGS) entry which is preliminary data.</text>
</comment>
<dbReference type="InterPro" id="IPR008271">
    <property type="entry name" value="Ser/Thr_kinase_AS"/>
</dbReference>
<feature type="compositionally biased region" description="Polar residues" evidence="15">
    <location>
        <begin position="691"/>
        <end position="712"/>
    </location>
</feature>
<feature type="compositionally biased region" description="Pro residues" evidence="15">
    <location>
        <begin position="115"/>
        <end position="133"/>
    </location>
</feature>
<keyword evidence="6 16" id="KW-0812">Transmembrane</keyword>
<evidence type="ECO:0000256" key="5">
    <source>
        <dbReference type="ARBA" id="ARBA00022679"/>
    </source>
</evidence>
<reference evidence="18" key="1">
    <citation type="submission" date="2018-10" db="EMBL/GenBank/DDBJ databases">
        <title>Population genomic analysis revealed the cold adaptation of white poplar.</title>
        <authorList>
            <person name="Liu Y.-J."/>
        </authorList>
    </citation>
    <scope>NUCLEOTIDE SEQUENCE [LARGE SCALE GENOMIC DNA]</scope>
    <source>
        <strain evidence="18">PAL-ZL1</strain>
    </source>
</reference>
<comment type="catalytic activity">
    <reaction evidence="13">
        <text>L-seryl-[protein] + ATP = O-phospho-L-seryl-[protein] + ADP + H(+)</text>
        <dbReference type="Rhea" id="RHEA:17989"/>
        <dbReference type="Rhea" id="RHEA-COMP:9863"/>
        <dbReference type="Rhea" id="RHEA-COMP:11604"/>
        <dbReference type="ChEBI" id="CHEBI:15378"/>
        <dbReference type="ChEBI" id="CHEBI:29999"/>
        <dbReference type="ChEBI" id="CHEBI:30616"/>
        <dbReference type="ChEBI" id="CHEBI:83421"/>
        <dbReference type="ChEBI" id="CHEBI:456216"/>
        <dbReference type="EC" id="2.7.11.1"/>
    </reaction>
</comment>
<keyword evidence="8 18" id="KW-0418">Kinase</keyword>
<feature type="transmembrane region" description="Helical" evidence="16">
    <location>
        <begin position="257"/>
        <end position="282"/>
    </location>
</feature>
<dbReference type="SMART" id="SM00220">
    <property type="entry name" value="S_TKc"/>
    <property type="match status" value="1"/>
</dbReference>
<evidence type="ECO:0000256" key="14">
    <source>
        <dbReference type="PROSITE-ProRule" id="PRU10141"/>
    </source>
</evidence>
<keyword evidence="11 16" id="KW-0472">Membrane</keyword>
<keyword evidence="10 16" id="KW-1133">Transmembrane helix</keyword>
<sequence length="720" mass="76555">MSNSVGNPPPGSSSNESFPLQDDTNSTLSSGPSPSATDGEESAALVDDTATPPPNSTNVDSPQTPEPSSPPPTSKSPPPPPPSPPPPPPKSNHSPPPSPPLVSNSTKSNSSPPLKISPPPNSPPPSPNPPPTPAKKESSSSSVPSPPPPAASPPPAGKFVPPPLSGDVQQSPPPPAEFKPSMSPPISNASPKTLDSNSNPSNSGRVPTDSRFHSPPVPGASPSGHPSSTSTDATNHNVPRTPPAPGNESNEAGGKTIIAAAVGAAVTGLFLLTLIAAIFLVVKSRKKRVANASGHYMPPKSLTLKTDEYHYGQQQQSVRLTGPGSPPYHLQSAPSESHGSQRGYMYNGGGPDSDVIGTGKTFFSYHELMEITNGFARQNIIGEGGFGCVYKGFMADGKVVAVKQLKVGSGQGDREFKAEVEIISRVHHRHLVSLVGYCISDNQRLLIYEFVPNKTLEHHLHGKELPVLDWPQRLKIAIGSAKGLAYLHEDCHPKIIHRDIKSANILLDDAFEAQVADFGLARLNDTTQTHVSTRVMGTFGYVTAICNLLSDSMSSVHVFTFLTCPSSSRFGARPLLIQALETGELGELVDTRLEKHYVESELFRMVETAAACVRHLAPKRPRMMQVVRALDSGGELSDLSNGVKFGQSTAYDSGQYNQEISNFRRMALVSNGSSEFDTCSGDYSARDTSREQPTSGDYTSSDSETRAMNRTGSYVGRRFR</sequence>
<evidence type="ECO:0000256" key="15">
    <source>
        <dbReference type="SAM" id="MobiDB-lite"/>
    </source>
</evidence>
<dbReference type="Gene3D" id="3.30.200.20">
    <property type="entry name" value="Phosphorylase Kinase, domain 1"/>
    <property type="match status" value="1"/>
</dbReference>
<proteinExistence type="predicted"/>
<evidence type="ECO:0000256" key="12">
    <source>
        <dbReference type="ARBA" id="ARBA00047899"/>
    </source>
</evidence>